<feature type="binding site" evidence="6">
    <location>
        <position position="187"/>
    </location>
    <ligand>
        <name>ATP</name>
        <dbReference type="ChEBI" id="CHEBI:30616"/>
    </ligand>
</feature>
<dbReference type="FunFam" id="3.30.200.20:FF:000315">
    <property type="entry name" value="Calcium-dependent protein kinase 3"/>
    <property type="match status" value="1"/>
</dbReference>
<keyword evidence="4" id="KW-0418">Kinase</keyword>
<proteinExistence type="predicted"/>
<protein>
    <recommendedName>
        <fullName evidence="8">Protein kinase domain-containing protein</fullName>
    </recommendedName>
</protein>
<dbReference type="InterPro" id="IPR000719">
    <property type="entry name" value="Prot_kinase_dom"/>
</dbReference>
<dbReference type="PANTHER" id="PTHR24346">
    <property type="entry name" value="MAP/MICROTUBULE AFFINITY-REGULATING KINASE"/>
    <property type="match status" value="1"/>
</dbReference>
<evidence type="ECO:0000256" key="2">
    <source>
        <dbReference type="ARBA" id="ARBA00022679"/>
    </source>
</evidence>
<feature type="region of interest" description="Disordered" evidence="7">
    <location>
        <begin position="1"/>
        <end position="35"/>
    </location>
</feature>
<dbReference type="GO" id="GO:0005737">
    <property type="term" value="C:cytoplasm"/>
    <property type="evidence" value="ECO:0007669"/>
    <property type="project" value="TreeGrafter"/>
</dbReference>
<evidence type="ECO:0000256" key="7">
    <source>
        <dbReference type="SAM" id="MobiDB-lite"/>
    </source>
</evidence>
<dbReference type="Gene3D" id="1.10.510.10">
    <property type="entry name" value="Transferase(Phosphotransferase) domain 1"/>
    <property type="match status" value="1"/>
</dbReference>
<evidence type="ECO:0000256" key="1">
    <source>
        <dbReference type="ARBA" id="ARBA00022527"/>
    </source>
</evidence>
<reference evidence="9" key="1">
    <citation type="submission" date="2021-01" db="EMBL/GenBank/DDBJ databases">
        <authorList>
            <person name="Corre E."/>
            <person name="Pelletier E."/>
            <person name="Niang G."/>
            <person name="Scheremetjew M."/>
            <person name="Finn R."/>
            <person name="Kale V."/>
            <person name="Holt S."/>
            <person name="Cochrane G."/>
            <person name="Meng A."/>
            <person name="Brown T."/>
            <person name="Cohen L."/>
        </authorList>
    </citation>
    <scope>NUCLEOTIDE SEQUENCE</scope>
    <source>
        <strain evidence="9">CCMP1594</strain>
    </source>
</reference>
<feature type="domain" description="Protein kinase" evidence="8">
    <location>
        <begin position="158"/>
        <end position="428"/>
    </location>
</feature>
<dbReference type="AlphaFoldDB" id="A0A7S4FSG7"/>
<dbReference type="InterPro" id="IPR008271">
    <property type="entry name" value="Ser/Thr_kinase_AS"/>
</dbReference>
<dbReference type="SMART" id="SM00220">
    <property type="entry name" value="S_TKc"/>
    <property type="match status" value="1"/>
</dbReference>
<keyword evidence="5 6" id="KW-0067">ATP-binding</keyword>
<dbReference type="GO" id="GO:0035556">
    <property type="term" value="P:intracellular signal transduction"/>
    <property type="evidence" value="ECO:0007669"/>
    <property type="project" value="TreeGrafter"/>
</dbReference>
<evidence type="ECO:0000256" key="4">
    <source>
        <dbReference type="ARBA" id="ARBA00022777"/>
    </source>
</evidence>
<evidence type="ECO:0000256" key="3">
    <source>
        <dbReference type="ARBA" id="ARBA00022741"/>
    </source>
</evidence>
<feature type="region of interest" description="Disordered" evidence="7">
    <location>
        <begin position="320"/>
        <end position="344"/>
    </location>
</feature>
<evidence type="ECO:0000256" key="5">
    <source>
        <dbReference type="ARBA" id="ARBA00022840"/>
    </source>
</evidence>
<dbReference type="PROSITE" id="PS50011">
    <property type="entry name" value="PROTEIN_KINASE_DOM"/>
    <property type="match status" value="1"/>
</dbReference>
<gene>
    <name evidence="9" type="ORF">EGYM00163_LOCUS22819</name>
</gene>
<dbReference type="Pfam" id="PF00069">
    <property type="entry name" value="Pkinase"/>
    <property type="match status" value="1"/>
</dbReference>
<dbReference type="PROSITE" id="PS00107">
    <property type="entry name" value="PROTEIN_KINASE_ATP"/>
    <property type="match status" value="1"/>
</dbReference>
<keyword evidence="1" id="KW-0723">Serine/threonine-protein kinase</keyword>
<dbReference type="InterPro" id="IPR017441">
    <property type="entry name" value="Protein_kinase_ATP_BS"/>
</dbReference>
<dbReference type="PROSITE" id="PS00108">
    <property type="entry name" value="PROTEIN_KINASE_ST"/>
    <property type="match status" value="1"/>
</dbReference>
<dbReference type="SUPFAM" id="SSF56112">
    <property type="entry name" value="Protein kinase-like (PK-like)"/>
    <property type="match status" value="1"/>
</dbReference>
<accession>A0A7S4FSG7</accession>
<dbReference type="GO" id="GO:0005524">
    <property type="term" value="F:ATP binding"/>
    <property type="evidence" value="ECO:0007669"/>
    <property type="project" value="UniProtKB-UniRule"/>
</dbReference>
<evidence type="ECO:0000256" key="6">
    <source>
        <dbReference type="PROSITE-ProRule" id="PRU10141"/>
    </source>
</evidence>
<name>A0A7S4FSG7_9EUGL</name>
<evidence type="ECO:0000313" key="9">
    <source>
        <dbReference type="EMBL" id="CAE0811671.1"/>
    </source>
</evidence>
<organism evidence="9">
    <name type="scientific">Eutreptiella gymnastica</name>
    <dbReference type="NCBI Taxonomy" id="73025"/>
    <lineage>
        <taxon>Eukaryota</taxon>
        <taxon>Discoba</taxon>
        <taxon>Euglenozoa</taxon>
        <taxon>Euglenida</taxon>
        <taxon>Spirocuta</taxon>
        <taxon>Euglenophyceae</taxon>
        <taxon>Eutreptiales</taxon>
        <taxon>Eutreptiaceae</taxon>
        <taxon>Eutreptiella</taxon>
    </lineage>
</organism>
<dbReference type="CDD" id="cd14008">
    <property type="entry name" value="STKc_LKB1_CaMKK"/>
    <property type="match status" value="1"/>
</dbReference>
<keyword evidence="2" id="KW-0808">Transferase</keyword>
<dbReference type="PANTHER" id="PTHR24346:SF77">
    <property type="entry name" value="SERINE THREONINE PROTEIN KINASE"/>
    <property type="match status" value="1"/>
</dbReference>
<keyword evidence="3 6" id="KW-0547">Nucleotide-binding</keyword>
<dbReference type="FunFam" id="1.10.510.10:FF:000571">
    <property type="entry name" value="Maternal embryonic leucine zipper kinase"/>
    <property type="match status" value="1"/>
</dbReference>
<evidence type="ECO:0000259" key="8">
    <source>
        <dbReference type="PROSITE" id="PS50011"/>
    </source>
</evidence>
<dbReference type="InterPro" id="IPR011009">
    <property type="entry name" value="Kinase-like_dom_sf"/>
</dbReference>
<feature type="compositionally biased region" description="Low complexity" evidence="7">
    <location>
        <begin position="23"/>
        <end position="35"/>
    </location>
</feature>
<dbReference type="GO" id="GO:0004674">
    <property type="term" value="F:protein serine/threonine kinase activity"/>
    <property type="evidence" value="ECO:0007669"/>
    <property type="project" value="UniProtKB-KW"/>
</dbReference>
<dbReference type="EMBL" id="HBJA01064663">
    <property type="protein sequence ID" value="CAE0811671.1"/>
    <property type="molecule type" value="Transcribed_RNA"/>
</dbReference>
<sequence length="569" mass="62526">MSDRLKNLLTEVDEAEVEDPAARSESSASGMSAFSKQETAAKIKELIESIQQEKDEGKLEVNDEFNGLLKELTDVVQAKDGTAAAKKAPPVQTVMSARTCVVCKRDDKPGQQRKSGFKCHDCIGKPSKIKQSNVTFDVMEITGTKSADAAGKKFIDDYDFGSNLGKGAFGKVKTCTHKKSGQVYAMKIVDRKRLERMRKPGAETSEFDKVMAEIKIMKTLQHPNVVRLYEVVDDVESGKVYLIMELCKGGRLFELNDEGFGDEPGMADTQPEKLKQCIVAIANGLDYLHNKHIYHRDLKPDNILIDDQGYCKLSDFGVSSKTNDDDTELKDTEGTPAFNSPEEFADNATVDGDKADIWSFGVTVFVAAFGYLPFMGSSIQEIGEAIMNQEVHYPEGSDELLVDLLKKFLVKDPTERITLQQVLEHRYVEDVRTVKGQAVETITCKIKSVKATELAGANVAQLGSIYECDTLLVDLKTGIKSAKAATKLCEYVNSKGGIYQVVLPTPDSCTLFRPRSLKRLAAQQEGASASLSRDARDVSFSFLTKESGMSSLAQKDSASDLLSNLGINF</sequence>